<dbReference type="EMBL" id="SMKO01000135">
    <property type="protein sequence ID" value="TDC98610.1"/>
    <property type="molecule type" value="Genomic_DNA"/>
</dbReference>
<proteinExistence type="predicted"/>
<name>A0A4R4V223_9ACTN</name>
<accession>A0A4R4V223</accession>
<organism evidence="1 2">
    <name type="scientific">Nonomuraea deserti</name>
    <dbReference type="NCBI Taxonomy" id="1848322"/>
    <lineage>
        <taxon>Bacteria</taxon>
        <taxon>Bacillati</taxon>
        <taxon>Actinomycetota</taxon>
        <taxon>Actinomycetes</taxon>
        <taxon>Streptosporangiales</taxon>
        <taxon>Streptosporangiaceae</taxon>
        <taxon>Nonomuraea</taxon>
    </lineage>
</organism>
<dbReference type="RefSeq" id="WP_132601187.1">
    <property type="nucleotide sequence ID" value="NZ_SMKO01000135.1"/>
</dbReference>
<sequence>MLAERLAYPPVGDPERHLQPLGQGRLHAFELAIELHGHPAVPGDPAGGAQRGDRLGRRMLLHRAGDLEQQSLRGQDLGLGGRHRDPAHQLVQQLGQPGLVAEERQPHRPAERRLLPIVERLLRCVRDLARVNLRGAGPRRLQSRTGEIQVTGQAAEPFGQTGHRLG</sequence>
<protein>
    <submittedName>
        <fullName evidence="1">Uncharacterized protein</fullName>
    </submittedName>
</protein>
<dbReference type="AlphaFoldDB" id="A0A4R4V223"/>
<reference evidence="1 2" key="1">
    <citation type="submission" date="2019-03" db="EMBL/GenBank/DDBJ databases">
        <title>Draft genome sequences of novel Actinobacteria.</title>
        <authorList>
            <person name="Sahin N."/>
            <person name="Ay H."/>
            <person name="Saygin H."/>
        </authorList>
    </citation>
    <scope>NUCLEOTIDE SEQUENCE [LARGE SCALE GENOMIC DNA]</scope>
    <source>
        <strain evidence="1 2">KC310</strain>
    </source>
</reference>
<evidence type="ECO:0000313" key="2">
    <source>
        <dbReference type="Proteomes" id="UP000295258"/>
    </source>
</evidence>
<keyword evidence="2" id="KW-1185">Reference proteome</keyword>
<dbReference type="Proteomes" id="UP000295258">
    <property type="component" value="Unassembled WGS sequence"/>
</dbReference>
<comment type="caution">
    <text evidence="1">The sequence shown here is derived from an EMBL/GenBank/DDBJ whole genome shotgun (WGS) entry which is preliminary data.</text>
</comment>
<gene>
    <name evidence="1" type="ORF">E1292_34820</name>
</gene>
<evidence type="ECO:0000313" key="1">
    <source>
        <dbReference type="EMBL" id="TDC98610.1"/>
    </source>
</evidence>